<dbReference type="InterPro" id="IPR031338">
    <property type="entry name" value="KDPG/KHG_AS_2"/>
</dbReference>
<dbReference type="NCBIfam" id="NF006600">
    <property type="entry name" value="PRK09140.1"/>
    <property type="match status" value="1"/>
</dbReference>
<dbReference type="SUPFAM" id="SSF51569">
    <property type="entry name" value="Aldolase"/>
    <property type="match status" value="1"/>
</dbReference>
<comment type="similarity">
    <text evidence="2">Belongs to the KHG/KDPG aldolase family.</text>
</comment>
<dbReference type="RefSeq" id="WP_123791591.1">
    <property type="nucleotide sequence ID" value="NZ_RKQK01000001.1"/>
</dbReference>
<keyword evidence="5" id="KW-0119">Carbohydrate metabolism</keyword>
<dbReference type="GO" id="GO:0016829">
    <property type="term" value="F:lyase activity"/>
    <property type="evidence" value="ECO:0007669"/>
    <property type="project" value="UniProtKB-KW"/>
</dbReference>
<gene>
    <name evidence="6" type="ORF">EDD53_0484</name>
</gene>
<evidence type="ECO:0000256" key="3">
    <source>
        <dbReference type="ARBA" id="ARBA00011233"/>
    </source>
</evidence>
<keyword evidence="7" id="KW-1185">Reference proteome</keyword>
<evidence type="ECO:0000256" key="5">
    <source>
        <dbReference type="ARBA" id="ARBA00023277"/>
    </source>
</evidence>
<dbReference type="EMBL" id="RKQK01000001">
    <property type="protein sequence ID" value="RPE71367.1"/>
    <property type="molecule type" value="Genomic_DNA"/>
</dbReference>
<dbReference type="Pfam" id="PF01081">
    <property type="entry name" value="Aldolase"/>
    <property type="match status" value="1"/>
</dbReference>
<comment type="subunit">
    <text evidence="3">Homotrimer.</text>
</comment>
<organism evidence="6 7">
    <name type="scientific">Pacificibacter maritimus</name>
    <dbReference type="NCBI Taxonomy" id="762213"/>
    <lineage>
        <taxon>Bacteria</taxon>
        <taxon>Pseudomonadati</taxon>
        <taxon>Pseudomonadota</taxon>
        <taxon>Alphaproteobacteria</taxon>
        <taxon>Rhodobacterales</taxon>
        <taxon>Roseobacteraceae</taxon>
        <taxon>Pacificibacter</taxon>
    </lineage>
</organism>
<evidence type="ECO:0000313" key="6">
    <source>
        <dbReference type="EMBL" id="RPE71367.1"/>
    </source>
</evidence>
<accession>A0A3N4V2P6</accession>
<dbReference type="PANTHER" id="PTHR30246:SF1">
    <property type="entry name" value="2-DEHYDRO-3-DEOXY-6-PHOSPHOGALACTONATE ALDOLASE-RELATED"/>
    <property type="match status" value="1"/>
</dbReference>
<evidence type="ECO:0000313" key="7">
    <source>
        <dbReference type="Proteomes" id="UP000269689"/>
    </source>
</evidence>
<dbReference type="Gene3D" id="3.20.20.70">
    <property type="entry name" value="Aldolase class I"/>
    <property type="match status" value="1"/>
</dbReference>
<evidence type="ECO:0000256" key="4">
    <source>
        <dbReference type="ARBA" id="ARBA00023239"/>
    </source>
</evidence>
<reference evidence="6 7" key="1">
    <citation type="submission" date="2018-11" db="EMBL/GenBank/DDBJ databases">
        <title>Genomic Encyclopedia of Type Strains, Phase IV (KMG-IV): sequencing the most valuable type-strain genomes for metagenomic binning, comparative biology and taxonomic classification.</title>
        <authorList>
            <person name="Goeker M."/>
        </authorList>
    </citation>
    <scope>NUCLEOTIDE SEQUENCE [LARGE SCALE GENOMIC DNA]</scope>
    <source>
        <strain evidence="6 7">DSM 104731</strain>
    </source>
</reference>
<sequence length="202" mass="20765">MSREIIAILRGIQTHEALDITDALISAGISKIEVPLNSPNPFETIEQMINHAGTDAKIGAGTVLTVADVERLAQIGADMVVSPDCNPAVIKATKAHNMASYPGVLTPTEAFSALRAGADGIKLFPAFKLGLDGFSAINAVLPPQTKAYAVGGVGPSDFAAWHAAGITGFGLGSSIYKPGWTADEVSAKALEVVAAYDAAFGS</sequence>
<evidence type="ECO:0000256" key="2">
    <source>
        <dbReference type="ARBA" id="ARBA00006906"/>
    </source>
</evidence>
<keyword evidence="4" id="KW-0456">Lyase</keyword>
<dbReference type="CDD" id="cd00452">
    <property type="entry name" value="KDPG_aldolase"/>
    <property type="match status" value="1"/>
</dbReference>
<dbReference type="AlphaFoldDB" id="A0A3N4V2P6"/>
<name>A0A3N4V2P6_9RHOB</name>
<dbReference type="Proteomes" id="UP000269689">
    <property type="component" value="Unassembled WGS sequence"/>
</dbReference>
<dbReference type="PROSITE" id="PS00160">
    <property type="entry name" value="ALDOLASE_KDPG_KHG_2"/>
    <property type="match status" value="1"/>
</dbReference>
<proteinExistence type="inferred from homology"/>
<comment type="pathway">
    <text evidence="1">Carbohydrate acid metabolism.</text>
</comment>
<dbReference type="InterPro" id="IPR013785">
    <property type="entry name" value="Aldolase_TIM"/>
</dbReference>
<dbReference type="OrthoDB" id="7204076at2"/>
<dbReference type="PANTHER" id="PTHR30246">
    <property type="entry name" value="2-KETO-3-DEOXY-6-PHOSPHOGLUCONATE ALDOLASE"/>
    <property type="match status" value="1"/>
</dbReference>
<comment type="caution">
    <text evidence="6">The sequence shown here is derived from an EMBL/GenBank/DDBJ whole genome shotgun (WGS) entry which is preliminary data.</text>
</comment>
<dbReference type="InterPro" id="IPR000887">
    <property type="entry name" value="Aldlse_KDPG_KHG"/>
</dbReference>
<protein>
    <submittedName>
        <fullName evidence="6">2-keto-3-deoxy-phosphogalactonate aldolase</fullName>
    </submittedName>
</protein>
<evidence type="ECO:0000256" key="1">
    <source>
        <dbReference type="ARBA" id="ARBA00004761"/>
    </source>
</evidence>